<dbReference type="InterPro" id="IPR036291">
    <property type="entry name" value="NAD(P)-bd_dom_sf"/>
</dbReference>
<dbReference type="InterPro" id="IPR020904">
    <property type="entry name" value="Sc_DH/Rdtase_CS"/>
</dbReference>
<evidence type="ECO:0000313" key="3">
    <source>
        <dbReference type="EMBL" id="SQD93103.1"/>
    </source>
</evidence>
<accession>A0A2X3K7X2</accession>
<evidence type="ECO:0000256" key="1">
    <source>
        <dbReference type="ARBA" id="ARBA00006484"/>
    </source>
</evidence>
<dbReference type="KEGG" id="bana:BARAN1_1079"/>
<dbReference type="EMBL" id="LS483254">
    <property type="protein sequence ID" value="SQD93103.1"/>
    <property type="molecule type" value="Genomic_DNA"/>
</dbReference>
<reference evidence="4" key="1">
    <citation type="submission" date="2018-05" db="EMBL/GenBank/DDBJ databases">
        <authorList>
            <person name="Hao L."/>
        </authorList>
    </citation>
    <scope>NUCLEOTIDE SEQUENCE [LARGE SCALE GENOMIC DNA]</scope>
</reference>
<organism evidence="3 4">
    <name type="scientific">Candidatus Bipolaricaulis anaerobius</name>
    <dbReference type="NCBI Taxonomy" id="2026885"/>
    <lineage>
        <taxon>Bacteria</taxon>
        <taxon>Candidatus Bipolaricaulota</taxon>
        <taxon>Candidatus Bipolaricaulia</taxon>
        <taxon>Candidatus Bipolaricaulales</taxon>
        <taxon>Candidatus Bipolaricaulaceae</taxon>
        <taxon>Candidatus Bipolaricaulis</taxon>
    </lineage>
</organism>
<dbReference type="PANTHER" id="PTHR42760:SF40">
    <property type="entry name" value="3-OXOACYL-[ACYL-CARRIER-PROTEIN] REDUCTASE, CHLOROPLASTIC"/>
    <property type="match status" value="1"/>
</dbReference>
<dbReference type="AlphaFoldDB" id="A0A2X3K7X2"/>
<dbReference type="GO" id="GO:0004316">
    <property type="term" value="F:3-oxoacyl-[acyl-carrier-protein] reductase (NADPH) activity"/>
    <property type="evidence" value="ECO:0007669"/>
    <property type="project" value="UniProtKB-EC"/>
</dbReference>
<gene>
    <name evidence="3" type="primary">fabG</name>
    <name evidence="3" type="ORF">BARAN1_1079</name>
</gene>
<dbReference type="OrthoDB" id="9802564at2"/>
<dbReference type="Gene3D" id="3.40.50.720">
    <property type="entry name" value="NAD(P)-binding Rossmann-like Domain"/>
    <property type="match status" value="1"/>
</dbReference>
<proteinExistence type="inferred from homology"/>
<dbReference type="SUPFAM" id="SSF51735">
    <property type="entry name" value="NAD(P)-binding Rossmann-fold domains"/>
    <property type="match status" value="1"/>
</dbReference>
<sequence length="248" mass="26803">MAAYVCTTALVTGGASGIGRAIVEALCADGVRVFLADLDQDRAEEAVGMITRGGGAAEAHCVDVADSAGVTRLFSVLRGRCDRLDLLVNCAAIMGATTFIDDMSDREWDRVITVNLTGTFYCCREAVRWMKEHRHGRIINFSSVAALMPTPGAIHYSTSKAGVAQLTKTLAREVARYNLRVNAVAPGYVETPMLFKLDVKFKEQILRRTPLGRFALPNEIAALVRFLASPEADFFTGQVLSPNGGLVM</sequence>
<dbReference type="RefSeq" id="WP_157959499.1">
    <property type="nucleotide sequence ID" value="NZ_LS483254.1"/>
</dbReference>
<dbReference type="EC" id="1.1.1.100" evidence="3"/>
<dbReference type="PROSITE" id="PS00061">
    <property type="entry name" value="ADH_SHORT"/>
    <property type="match status" value="1"/>
</dbReference>
<dbReference type="PRINTS" id="PR00081">
    <property type="entry name" value="GDHRDH"/>
</dbReference>
<evidence type="ECO:0000256" key="2">
    <source>
        <dbReference type="ARBA" id="ARBA00023002"/>
    </source>
</evidence>
<evidence type="ECO:0000313" key="4">
    <source>
        <dbReference type="Proteomes" id="UP000249818"/>
    </source>
</evidence>
<dbReference type="FunFam" id="3.40.50.720:FF:000173">
    <property type="entry name" value="3-oxoacyl-[acyl-carrier protein] reductase"/>
    <property type="match status" value="1"/>
</dbReference>
<comment type="similarity">
    <text evidence="1">Belongs to the short-chain dehydrogenases/reductases (SDR) family.</text>
</comment>
<dbReference type="NCBIfam" id="NF009466">
    <property type="entry name" value="PRK12826.1-2"/>
    <property type="match status" value="1"/>
</dbReference>
<dbReference type="PRINTS" id="PR00080">
    <property type="entry name" value="SDRFAMILY"/>
</dbReference>
<dbReference type="Pfam" id="PF13561">
    <property type="entry name" value="adh_short_C2"/>
    <property type="match status" value="1"/>
</dbReference>
<dbReference type="InterPro" id="IPR002347">
    <property type="entry name" value="SDR_fam"/>
</dbReference>
<protein>
    <submittedName>
        <fullName evidence="3">3-oxoacyl-[acyl-carrier-protein] reductase FabG, Dehydrogenases with different specificities (Related to short-chain alcohol dehydrogenases)</fullName>
        <ecNumber evidence="3">1.1.1.100</ecNumber>
    </submittedName>
</protein>
<name>A0A2X3K7X2_9BACT</name>
<dbReference type="PANTHER" id="PTHR42760">
    <property type="entry name" value="SHORT-CHAIN DEHYDROGENASES/REDUCTASES FAMILY MEMBER"/>
    <property type="match status" value="1"/>
</dbReference>
<dbReference type="Proteomes" id="UP000249818">
    <property type="component" value="Chromosome BARAN1"/>
</dbReference>
<dbReference type="GO" id="GO:0030497">
    <property type="term" value="P:fatty acid elongation"/>
    <property type="evidence" value="ECO:0007669"/>
    <property type="project" value="TreeGrafter"/>
</dbReference>
<keyword evidence="2 3" id="KW-0560">Oxidoreductase</keyword>
<keyword evidence="4" id="KW-1185">Reference proteome</keyword>